<dbReference type="OrthoDB" id="5793926at2759"/>
<feature type="domain" description="F-box" evidence="1">
    <location>
        <begin position="4"/>
        <end position="51"/>
    </location>
</feature>
<organism evidence="3 4">
    <name type="scientific">Heligmosomoides polygyrus</name>
    <name type="common">Parasitic roundworm</name>
    <dbReference type="NCBI Taxonomy" id="6339"/>
    <lineage>
        <taxon>Eukaryota</taxon>
        <taxon>Metazoa</taxon>
        <taxon>Ecdysozoa</taxon>
        <taxon>Nematoda</taxon>
        <taxon>Chromadorea</taxon>
        <taxon>Rhabditida</taxon>
        <taxon>Rhabditina</taxon>
        <taxon>Rhabditomorpha</taxon>
        <taxon>Strongyloidea</taxon>
        <taxon>Heligmosomidae</taxon>
        <taxon>Heligmosomoides</taxon>
    </lineage>
</organism>
<dbReference type="SUPFAM" id="SSF81383">
    <property type="entry name" value="F-box domain"/>
    <property type="match status" value="1"/>
</dbReference>
<evidence type="ECO:0000313" key="3">
    <source>
        <dbReference type="Proteomes" id="UP000050761"/>
    </source>
</evidence>
<dbReference type="PROSITE" id="PS50181">
    <property type="entry name" value="FBOX"/>
    <property type="match status" value="1"/>
</dbReference>
<dbReference type="Gene3D" id="1.20.1280.50">
    <property type="match status" value="1"/>
</dbReference>
<dbReference type="InterPro" id="IPR036047">
    <property type="entry name" value="F-box-like_dom_sf"/>
</dbReference>
<accession>A0A183FHL6</accession>
<dbReference type="InterPro" id="IPR001810">
    <property type="entry name" value="F-box_dom"/>
</dbReference>
<evidence type="ECO:0000259" key="1">
    <source>
        <dbReference type="PROSITE" id="PS50181"/>
    </source>
</evidence>
<dbReference type="SMART" id="SM00256">
    <property type="entry name" value="FBOX"/>
    <property type="match status" value="1"/>
</dbReference>
<dbReference type="Pfam" id="PF00646">
    <property type="entry name" value="F-box"/>
    <property type="match status" value="1"/>
</dbReference>
<evidence type="ECO:0000313" key="4">
    <source>
        <dbReference type="WBParaSite" id="HPBE_0000628401-mRNA-1"/>
    </source>
</evidence>
<reference evidence="4" key="2">
    <citation type="submission" date="2019-09" db="UniProtKB">
        <authorList>
            <consortium name="WormBaseParasite"/>
        </authorList>
    </citation>
    <scope>IDENTIFICATION</scope>
</reference>
<sequence length="298" mass="34083">MPEEISYSNLPPEMTEKILVNVDAKNLRTAQLVCTQWRDIIRRRRHAMRRYRVKEIYISDDQDTAVTLTITHLSPSFESISTVKVDEHDKLFDCLWVFAPKKLTISATKNELRTALESIPDWWFHGIQMMGIYESACDIDALALVSRAPHCASLRLDPCFTIDSVTSLLDCMRQIHELKYIRSLHKESIRSASKTITADDSTIDALIPLSIACPEGLQSFWVDSISTDFSLAKMFELLEKGHFSPRCSLLFEKVHGTETALRNWITTNAQQVLYVSQQTYNFAYRGVEIGISVEQFVP</sequence>
<dbReference type="WBParaSite" id="HPBE_0000628401-mRNA-1">
    <property type="protein sequence ID" value="HPBE_0000628401-mRNA-1"/>
    <property type="gene ID" value="HPBE_0000628401"/>
</dbReference>
<proteinExistence type="predicted"/>
<dbReference type="Proteomes" id="UP000050761">
    <property type="component" value="Unassembled WGS sequence"/>
</dbReference>
<name>A0A183FHL6_HELPZ</name>
<evidence type="ECO:0000313" key="2">
    <source>
        <dbReference type="EMBL" id="VDO67670.1"/>
    </source>
</evidence>
<accession>A0A3P7X205</accession>
<keyword evidence="3" id="KW-1185">Reference proteome</keyword>
<reference evidence="2 3" key="1">
    <citation type="submission" date="2018-11" db="EMBL/GenBank/DDBJ databases">
        <authorList>
            <consortium name="Pathogen Informatics"/>
        </authorList>
    </citation>
    <scope>NUCLEOTIDE SEQUENCE [LARGE SCALE GENOMIC DNA]</scope>
</reference>
<gene>
    <name evidence="2" type="ORF">HPBE_LOCUS6285</name>
</gene>
<dbReference type="AlphaFoldDB" id="A0A183FHL6"/>
<dbReference type="EMBL" id="UZAH01025633">
    <property type="protein sequence ID" value="VDO67670.1"/>
    <property type="molecule type" value="Genomic_DNA"/>
</dbReference>
<protein>
    <submittedName>
        <fullName evidence="4">F-box domain-containing protein</fullName>
    </submittedName>
</protein>